<dbReference type="InterPro" id="IPR036366">
    <property type="entry name" value="PGBDSf"/>
</dbReference>
<dbReference type="Gene3D" id="1.10.101.10">
    <property type="entry name" value="PGBD-like superfamily/PGBD"/>
    <property type="match status" value="1"/>
</dbReference>
<reference evidence="2 3" key="1">
    <citation type="submission" date="2024-09" db="EMBL/GenBank/DDBJ databases">
        <title>Nodulacao em especies de Leguminosae Basais da Amazonia e Caracterizacao dos Rizobios e Bacterias Associadas aos Nodulos.</title>
        <authorList>
            <person name="Jambeiro I.C.A."/>
            <person name="Lopes I.S."/>
            <person name="Aguiar E.R.G.R."/>
            <person name="Santos A.F.J."/>
            <person name="Dos Santos J.M.F."/>
            <person name="Gross E."/>
        </authorList>
    </citation>
    <scope>NUCLEOTIDE SEQUENCE [LARGE SCALE GENOMIC DNA]</scope>
    <source>
        <strain evidence="2 3">BRUESC1165</strain>
    </source>
</reference>
<dbReference type="SUPFAM" id="SSF47090">
    <property type="entry name" value="PGBD-like"/>
    <property type="match status" value="1"/>
</dbReference>
<gene>
    <name evidence="2" type="ORF">ACETIH_26825</name>
</gene>
<proteinExistence type="predicted"/>
<protein>
    <submittedName>
        <fullName evidence="2">Peptidoglycan-binding domain-containing protein</fullName>
    </submittedName>
</protein>
<dbReference type="EMBL" id="JBHOMY010000121">
    <property type="protein sequence ID" value="MFC1460254.1"/>
    <property type="molecule type" value="Genomic_DNA"/>
</dbReference>
<comment type="caution">
    <text evidence="2">The sequence shown here is derived from an EMBL/GenBank/DDBJ whole genome shotgun (WGS) entry which is preliminary data.</text>
</comment>
<dbReference type="InterPro" id="IPR002477">
    <property type="entry name" value="Peptidoglycan-bd-like"/>
</dbReference>
<dbReference type="Pfam" id="PF01471">
    <property type="entry name" value="PG_binding_1"/>
    <property type="match status" value="1"/>
</dbReference>
<evidence type="ECO:0000259" key="1">
    <source>
        <dbReference type="Pfam" id="PF01471"/>
    </source>
</evidence>
<keyword evidence="3" id="KW-1185">Reference proteome</keyword>
<evidence type="ECO:0000313" key="3">
    <source>
        <dbReference type="Proteomes" id="UP001593940"/>
    </source>
</evidence>
<accession>A0ABV6YG55</accession>
<feature type="domain" description="Peptidoglycan binding-like" evidence="1">
    <location>
        <begin position="15"/>
        <end position="65"/>
    </location>
</feature>
<dbReference type="Proteomes" id="UP001593940">
    <property type="component" value="Unassembled WGS sequence"/>
</dbReference>
<dbReference type="InterPro" id="IPR036365">
    <property type="entry name" value="PGBD-like_sf"/>
</dbReference>
<sequence length="101" mass="10639">MGSKAPDPKQAIAATAQKALPKLGYGKLTADRVGGPGTRRAIEAFQRDKGLTVTGELDGPTLKQLTRSLKVPARCDATPHIEMSMRCGGSRKRPAVPLESG</sequence>
<dbReference type="RefSeq" id="WP_377031678.1">
    <property type="nucleotide sequence ID" value="NZ_JBHOMY010000121.1"/>
</dbReference>
<name>A0ABV6YG55_9HYPH</name>
<organism evidence="2 3">
    <name type="scientific">Microvirga arabica</name>
    <dbReference type="NCBI Taxonomy" id="1128671"/>
    <lineage>
        <taxon>Bacteria</taxon>
        <taxon>Pseudomonadati</taxon>
        <taxon>Pseudomonadota</taxon>
        <taxon>Alphaproteobacteria</taxon>
        <taxon>Hyphomicrobiales</taxon>
        <taxon>Methylobacteriaceae</taxon>
        <taxon>Microvirga</taxon>
    </lineage>
</organism>
<evidence type="ECO:0000313" key="2">
    <source>
        <dbReference type="EMBL" id="MFC1460254.1"/>
    </source>
</evidence>